<evidence type="ECO:0000256" key="1">
    <source>
        <dbReference type="SAM" id="Phobius"/>
    </source>
</evidence>
<evidence type="ECO:0008006" key="4">
    <source>
        <dbReference type="Google" id="ProtNLM"/>
    </source>
</evidence>
<proteinExistence type="predicted"/>
<dbReference type="EMBL" id="JAAZAL010000121">
    <property type="protein sequence ID" value="NLE31299.1"/>
    <property type="molecule type" value="Genomic_DNA"/>
</dbReference>
<keyword evidence="1" id="KW-1133">Transmembrane helix</keyword>
<feature type="transmembrane region" description="Helical" evidence="1">
    <location>
        <begin position="104"/>
        <end position="125"/>
    </location>
</feature>
<evidence type="ECO:0000313" key="2">
    <source>
        <dbReference type="EMBL" id="NLE31299.1"/>
    </source>
</evidence>
<dbReference type="AlphaFoldDB" id="A0A847EU15"/>
<organism evidence="2 3">
    <name type="scientific">Candidatus Dojkabacteria bacterium</name>
    <dbReference type="NCBI Taxonomy" id="2099670"/>
    <lineage>
        <taxon>Bacteria</taxon>
        <taxon>Candidatus Dojkabacteria</taxon>
    </lineage>
</organism>
<evidence type="ECO:0000313" key="3">
    <source>
        <dbReference type="Proteomes" id="UP000554004"/>
    </source>
</evidence>
<name>A0A847EU15_9BACT</name>
<feature type="transmembrane region" description="Helical" evidence="1">
    <location>
        <begin position="182"/>
        <end position="201"/>
    </location>
</feature>
<keyword evidence="1" id="KW-0812">Transmembrane</keyword>
<protein>
    <recommendedName>
        <fullName evidence="4">DUF5671 domain-containing protein</fullName>
    </recommendedName>
</protein>
<accession>A0A847EU15</accession>
<reference evidence="2 3" key="1">
    <citation type="journal article" date="2020" name="Biotechnol. Biofuels">
        <title>New insights from the biogas microbiome by comprehensive genome-resolved metagenomics of nearly 1600 species originating from multiple anaerobic digesters.</title>
        <authorList>
            <person name="Campanaro S."/>
            <person name="Treu L."/>
            <person name="Rodriguez-R L.M."/>
            <person name="Kovalovszki A."/>
            <person name="Ziels R.M."/>
            <person name="Maus I."/>
            <person name="Zhu X."/>
            <person name="Kougias P.G."/>
            <person name="Basile A."/>
            <person name="Luo G."/>
            <person name="Schluter A."/>
            <person name="Konstantinidis K.T."/>
            <person name="Angelidaki I."/>
        </authorList>
    </citation>
    <scope>NUCLEOTIDE SEQUENCE [LARGE SCALE GENOMIC DNA]</scope>
    <source>
        <strain evidence="2">AS06rmzACSIP_421</strain>
    </source>
</reference>
<keyword evidence="1" id="KW-0472">Membrane</keyword>
<comment type="caution">
    <text evidence="2">The sequence shown here is derived from an EMBL/GenBank/DDBJ whole genome shotgun (WGS) entry which is preliminary data.</text>
</comment>
<sequence>MKKNQQSKPLKITSQTLLQFYLYLISLITLVVLVIGAGLTSKVLLSYKVSIPFSYSLMKANQKEDMPKFEGEEMEEFKECYQGETIQFYGENFCFDSTQRKTELITGITLILSMTILFALHQFGISKIKNEDMNLWIKKAYTFLSLLIYSLMGIITIPLSTYLLTNFFLFEPPTEMYSTPSAPAMTCTVMIVSIPLWIYFLKKTIQLKEK</sequence>
<feature type="transmembrane region" description="Helical" evidence="1">
    <location>
        <begin position="20"/>
        <end position="39"/>
    </location>
</feature>
<gene>
    <name evidence="2" type="ORF">GX618_03440</name>
</gene>
<dbReference type="Proteomes" id="UP000554004">
    <property type="component" value="Unassembled WGS sequence"/>
</dbReference>
<feature type="transmembrane region" description="Helical" evidence="1">
    <location>
        <begin position="146"/>
        <end position="170"/>
    </location>
</feature>